<proteinExistence type="evidence at transcript level"/>
<feature type="chain" id="PRO_5001868317" evidence="1">
    <location>
        <begin position="24"/>
        <end position="170"/>
    </location>
</feature>
<feature type="signal peptide" evidence="1">
    <location>
        <begin position="1"/>
        <end position="23"/>
    </location>
</feature>
<dbReference type="Gene3D" id="3.40.390.10">
    <property type="entry name" value="Collagenase (Catalytic Domain)"/>
    <property type="match status" value="1"/>
</dbReference>
<dbReference type="InterPro" id="IPR024079">
    <property type="entry name" value="MetalloPept_cat_dom_sf"/>
</dbReference>
<reference evidence="2" key="1">
    <citation type="journal article" date="2015" name="PLoS Negl. Trop. Dis.">
        <title>Deep Sequencing Analysis of the Ixodes ricinus Haemocytome.</title>
        <authorList>
            <person name="Kotsyfakis M."/>
            <person name="Kopacek P."/>
            <person name="Franta Z."/>
            <person name="Pedra J.H."/>
            <person name="Ribeiro J.M."/>
        </authorList>
    </citation>
    <scope>NUCLEOTIDE SEQUENCE</scope>
</reference>
<accession>A0A090XAG7</accession>
<evidence type="ECO:0000313" key="2">
    <source>
        <dbReference type="EMBL" id="JAC93897.1"/>
    </source>
</evidence>
<dbReference type="SUPFAM" id="SSF55486">
    <property type="entry name" value="Metalloproteases ('zincins'), catalytic domain"/>
    <property type="match status" value="1"/>
</dbReference>
<dbReference type="AlphaFoldDB" id="A0A090XAG7"/>
<organism evidence="2">
    <name type="scientific">Ixodes ricinus</name>
    <name type="common">Common tick</name>
    <name type="synonym">Acarus ricinus</name>
    <dbReference type="NCBI Taxonomy" id="34613"/>
    <lineage>
        <taxon>Eukaryota</taxon>
        <taxon>Metazoa</taxon>
        <taxon>Ecdysozoa</taxon>
        <taxon>Arthropoda</taxon>
        <taxon>Chelicerata</taxon>
        <taxon>Arachnida</taxon>
        <taxon>Acari</taxon>
        <taxon>Parasitiformes</taxon>
        <taxon>Ixodida</taxon>
        <taxon>Ixodoidea</taxon>
        <taxon>Ixodidae</taxon>
        <taxon>Ixodinae</taxon>
        <taxon>Ixodes</taxon>
    </lineage>
</organism>
<evidence type="ECO:0000256" key="1">
    <source>
        <dbReference type="SAM" id="SignalP"/>
    </source>
</evidence>
<protein>
    <submittedName>
        <fullName evidence="2">Putative cysteine-rich secreted protein 93</fullName>
    </submittedName>
</protein>
<dbReference type="EMBL" id="GBIH01000813">
    <property type="protein sequence ID" value="JAC93897.1"/>
    <property type="molecule type" value="mRNA"/>
</dbReference>
<name>A0A090XAG7_IXORI</name>
<dbReference type="GO" id="GO:0008237">
    <property type="term" value="F:metallopeptidase activity"/>
    <property type="evidence" value="ECO:0007669"/>
    <property type="project" value="InterPro"/>
</dbReference>
<keyword evidence="1" id="KW-0732">Signal</keyword>
<sequence>MHSSYSTVWRLLIITSVTTFGVGQTSYTSNRMQIGVHITYNHEIQDRFQKDMRDPNYYFTVLLNAVETRLATIPGVTVELTLVGTNVINESDAIEDSEMDKKDILNRFKKYYTSNKFKLGCPDATFYVTMAYFMEQAQDEGSWLYTAKIGGICGNESVGMFYDDGKSFFR</sequence>